<dbReference type="OrthoDB" id="9800108at2"/>
<evidence type="ECO:0000256" key="3">
    <source>
        <dbReference type="ARBA" id="ARBA00023239"/>
    </source>
</evidence>
<dbReference type="RefSeq" id="WP_075079291.1">
    <property type="nucleotide sequence ID" value="NZ_BDCO01000002.1"/>
</dbReference>
<organism evidence="5 6">
    <name type="scientific">Terrimicrobium sacchariphilum</name>
    <dbReference type="NCBI Taxonomy" id="690879"/>
    <lineage>
        <taxon>Bacteria</taxon>
        <taxon>Pseudomonadati</taxon>
        <taxon>Verrucomicrobiota</taxon>
        <taxon>Terrimicrobiia</taxon>
        <taxon>Terrimicrobiales</taxon>
        <taxon>Terrimicrobiaceae</taxon>
        <taxon>Terrimicrobium</taxon>
    </lineage>
</organism>
<dbReference type="CDD" id="cd00488">
    <property type="entry name" value="PCD_DCoH"/>
    <property type="match status" value="1"/>
</dbReference>
<protein>
    <recommendedName>
        <fullName evidence="4">Putative pterin-4-alpha-carbinolamine dehydratase</fullName>
        <shortName evidence="4">PHS</shortName>
        <ecNumber evidence="4">4.2.1.96</ecNumber>
    </recommendedName>
    <alternativeName>
        <fullName evidence="4">4-alpha-hydroxy-tetrahydropterin dehydratase</fullName>
    </alternativeName>
    <alternativeName>
        <fullName evidence="4">Pterin carbinolamine dehydratase</fullName>
        <shortName evidence="4">PCD</shortName>
    </alternativeName>
</protein>
<dbReference type="Gene3D" id="3.30.1360.20">
    <property type="entry name" value="Transcriptional coactivator/pterin dehydratase"/>
    <property type="match status" value="1"/>
</dbReference>
<dbReference type="EC" id="4.2.1.96" evidence="4"/>
<dbReference type="GO" id="GO:0006729">
    <property type="term" value="P:tetrahydrobiopterin biosynthetic process"/>
    <property type="evidence" value="ECO:0007669"/>
    <property type="project" value="InterPro"/>
</dbReference>
<accession>A0A146G7P4</accession>
<dbReference type="STRING" id="690879.TSACC_21987"/>
<dbReference type="GO" id="GO:0008124">
    <property type="term" value="F:4-alpha-hydroxytetrahydrobiopterin dehydratase activity"/>
    <property type="evidence" value="ECO:0007669"/>
    <property type="project" value="UniProtKB-UniRule"/>
</dbReference>
<gene>
    <name evidence="5" type="ORF">TSACC_21987</name>
</gene>
<dbReference type="PANTHER" id="PTHR12599:SF0">
    <property type="entry name" value="PTERIN-4-ALPHA-CARBINOLAMINE DEHYDRATASE"/>
    <property type="match status" value="1"/>
</dbReference>
<comment type="catalytic activity">
    <reaction evidence="1 4">
        <text>(4aS,6R)-4a-hydroxy-L-erythro-5,6,7,8-tetrahydrobiopterin = (6R)-L-erythro-6,7-dihydrobiopterin + H2O</text>
        <dbReference type="Rhea" id="RHEA:11920"/>
        <dbReference type="ChEBI" id="CHEBI:15377"/>
        <dbReference type="ChEBI" id="CHEBI:15642"/>
        <dbReference type="ChEBI" id="CHEBI:43120"/>
        <dbReference type="EC" id="4.2.1.96"/>
    </reaction>
</comment>
<dbReference type="HAMAP" id="MF_00434">
    <property type="entry name" value="Pterin_4_alpha"/>
    <property type="match status" value="1"/>
</dbReference>
<dbReference type="InterPro" id="IPR001533">
    <property type="entry name" value="Pterin_deHydtase"/>
</dbReference>
<dbReference type="EMBL" id="BDCO01000002">
    <property type="protein sequence ID" value="GAT33570.1"/>
    <property type="molecule type" value="Genomic_DNA"/>
</dbReference>
<proteinExistence type="inferred from homology"/>
<dbReference type="Pfam" id="PF01329">
    <property type="entry name" value="Pterin_4a"/>
    <property type="match status" value="1"/>
</dbReference>
<name>A0A146G7P4_TERSA</name>
<reference evidence="6" key="1">
    <citation type="journal article" date="2017" name="Genome Announc.">
        <title>Draft Genome Sequence of Terrimicrobium sacchariphilum NM-5T, a Facultative Anaerobic Soil Bacterium of the Class Spartobacteria.</title>
        <authorList>
            <person name="Qiu Y.L."/>
            <person name="Tourlousse D.M."/>
            <person name="Matsuura N."/>
            <person name="Ohashi A."/>
            <person name="Sekiguchi Y."/>
        </authorList>
    </citation>
    <scope>NUCLEOTIDE SEQUENCE [LARGE SCALE GENOMIC DNA]</scope>
    <source>
        <strain evidence="6">NM-5</strain>
    </source>
</reference>
<keyword evidence="3 4" id="KW-0456">Lyase</keyword>
<evidence type="ECO:0000256" key="4">
    <source>
        <dbReference type="HAMAP-Rule" id="MF_00434"/>
    </source>
</evidence>
<dbReference type="NCBIfam" id="NF002017">
    <property type="entry name" value="PRK00823.1-2"/>
    <property type="match status" value="1"/>
</dbReference>
<dbReference type="InParanoid" id="A0A146G7P4"/>
<dbReference type="InterPro" id="IPR036428">
    <property type="entry name" value="PCD_sf"/>
</dbReference>
<dbReference type="Proteomes" id="UP000076023">
    <property type="component" value="Unassembled WGS sequence"/>
</dbReference>
<dbReference type="AlphaFoldDB" id="A0A146G7P4"/>
<evidence type="ECO:0000313" key="5">
    <source>
        <dbReference type="EMBL" id="GAT33570.1"/>
    </source>
</evidence>
<evidence type="ECO:0000256" key="1">
    <source>
        <dbReference type="ARBA" id="ARBA00001554"/>
    </source>
</evidence>
<evidence type="ECO:0000313" key="6">
    <source>
        <dbReference type="Proteomes" id="UP000076023"/>
    </source>
</evidence>
<sequence length="93" mass="10441">MPGLLSEMEIAHELPSVPTWAREASAIACRRVFRDFAEAMNYVNRVAVLAEIADHHPDIDIRWNTIRLSLTTHSKGGLTEKDFALARQIDALV</sequence>
<dbReference type="PANTHER" id="PTHR12599">
    <property type="entry name" value="PTERIN-4-ALPHA-CARBINOLAMINE DEHYDRATASE"/>
    <property type="match status" value="1"/>
</dbReference>
<comment type="similarity">
    <text evidence="2 4">Belongs to the pterin-4-alpha-carbinolamine dehydratase family.</text>
</comment>
<dbReference type="SUPFAM" id="SSF55248">
    <property type="entry name" value="PCD-like"/>
    <property type="match status" value="1"/>
</dbReference>
<keyword evidence="6" id="KW-1185">Reference proteome</keyword>
<comment type="caution">
    <text evidence="5">The sequence shown here is derived from an EMBL/GenBank/DDBJ whole genome shotgun (WGS) entry which is preliminary data.</text>
</comment>
<evidence type="ECO:0000256" key="2">
    <source>
        <dbReference type="ARBA" id="ARBA00006472"/>
    </source>
</evidence>